<proteinExistence type="predicted"/>
<name>A0A1J7IY31_9PEZI</name>
<evidence type="ECO:0000313" key="2">
    <source>
        <dbReference type="Proteomes" id="UP000182658"/>
    </source>
</evidence>
<reference evidence="1 2" key="1">
    <citation type="submission" date="2016-10" db="EMBL/GenBank/DDBJ databases">
        <title>Draft genome sequence of Coniochaeta ligniaria NRRL30616, a lignocellulolytic fungus for bioabatement of inhibitors in plant biomass hydrolysates.</title>
        <authorList>
            <consortium name="DOE Joint Genome Institute"/>
            <person name="Jimenez D.J."/>
            <person name="Hector R.E."/>
            <person name="Riley R."/>
            <person name="Sun H."/>
            <person name="Grigoriev I.V."/>
            <person name="Van Elsas J.D."/>
            <person name="Nichols N.N."/>
        </authorList>
    </citation>
    <scope>NUCLEOTIDE SEQUENCE [LARGE SCALE GENOMIC DNA]</scope>
    <source>
        <strain evidence="1 2">NRRL 30616</strain>
    </source>
</reference>
<evidence type="ECO:0000313" key="1">
    <source>
        <dbReference type="EMBL" id="OIW32083.1"/>
    </source>
</evidence>
<organism evidence="1 2">
    <name type="scientific">Coniochaeta ligniaria NRRL 30616</name>
    <dbReference type="NCBI Taxonomy" id="1408157"/>
    <lineage>
        <taxon>Eukaryota</taxon>
        <taxon>Fungi</taxon>
        <taxon>Dikarya</taxon>
        <taxon>Ascomycota</taxon>
        <taxon>Pezizomycotina</taxon>
        <taxon>Sordariomycetes</taxon>
        <taxon>Sordariomycetidae</taxon>
        <taxon>Coniochaetales</taxon>
        <taxon>Coniochaetaceae</taxon>
        <taxon>Coniochaeta</taxon>
    </lineage>
</organism>
<keyword evidence="2" id="KW-1185">Reference proteome</keyword>
<dbReference type="Proteomes" id="UP000182658">
    <property type="component" value="Unassembled WGS sequence"/>
</dbReference>
<dbReference type="EMBL" id="KV875095">
    <property type="protein sequence ID" value="OIW32083.1"/>
    <property type="molecule type" value="Genomic_DNA"/>
</dbReference>
<dbReference type="AlphaFoldDB" id="A0A1J7IY31"/>
<sequence>MRITNKDKVISLGGIELAMWRSAIGSCGMRKVPNHWSARTRSDRRHPCLAVLQCVSDTGPYHSARMSHCQLLIETCTLNTLANGSPSPTKPSCIQVERDDESMTHVVASLAISKPCIFRYHQRNSAPCWLHCWKIHVSASLRTRLPATLCPSGRPELTLNPQTE</sequence>
<dbReference type="InParanoid" id="A0A1J7IY31"/>
<gene>
    <name evidence="1" type="ORF">CONLIGDRAFT_251680</name>
</gene>
<protein>
    <submittedName>
        <fullName evidence="1">Uncharacterized protein</fullName>
    </submittedName>
</protein>
<accession>A0A1J7IY31</accession>